<gene>
    <name evidence="2" type="ORF">ACFQ16_06860</name>
</gene>
<evidence type="ECO:0000259" key="1">
    <source>
        <dbReference type="PROSITE" id="PS50042"/>
    </source>
</evidence>
<dbReference type="SMART" id="SM00100">
    <property type="entry name" value="cNMP"/>
    <property type="match status" value="1"/>
</dbReference>
<sequence>MTTTEPTANLNGSENGHAQLSLGTAAARNLSTTTKTPPQMQAITSRWLVRLLPWVQARGGAYRVNRRLSYTLGDGRVTFTNDGADVRVIPAELCELPLLRDFDDTEALDALADRFEQAEYEPGDVIVESGQSADRVVIIAHGKVNQIGAGAYGGQTTLGVLADGEFFGDRILTGEQETWDFTAKAVTPCTVVTLSRQAFQDVADRAESLRAQVERVRNEPPRAQNPHGEAAIDIASGHAGEPDIPGTFVDYEVKPREYELSVAQTVLRVHTRVADLYNEPMDQVEQQLRLTIQELRERQEHELVNNRDFGLLHNADLRQRLHTRNGAPTPDDMDELLATVWKDPGFFLAHPRAIAAFGRECSRRGLYPQSVDVGGHQVPAWRGVPIFPCNKIPVSKTRTTSIMLMRTGEQNQGVVGLHQTGIPDEYEPGLSVRFMGISEKAIISYLVSTYFSAAVLVPDALGVLESVELGREG</sequence>
<dbReference type="CDD" id="cd00038">
    <property type="entry name" value="CAP_ED"/>
    <property type="match status" value="1"/>
</dbReference>
<proteinExistence type="predicted"/>
<dbReference type="PROSITE" id="PS00888">
    <property type="entry name" value="CNMP_BINDING_1"/>
    <property type="match status" value="1"/>
</dbReference>
<dbReference type="RefSeq" id="WP_263252733.1">
    <property type="nucleotide sequence ID" value="NZ_BAABLT010000001.1"/>
</dbReference>
<dbReference type="EMBL" id="JBHTIW010000003">
    <property type="protein sequence ID" value="MFD0919457.1"/>
    <property type="molecule type" value="Genomic_DNA"/>
</dbReference>
<dbReference type="InterPro" id="IPR018490">
    <property type="entry name" value="cNMP-bd_dom_sf"/>
</dbReference>
<comment type="caution">
    <text evidence="2">The sequence shown here is derived from an EMBL/GenBank/DDBJ whole genome shotgun (WGS) entry which is preliminary data.</text>
</comment>
<dbReference type="Pfam" id="PF00027">
    <property type="entry name" value="cNMP_binding"/>
    <property type="match status" value="1"/>
</dbReference>
<dbReference type="InterPro" id="IPR014710">
    <property type="entry name" value="RmlC-like_jellyroll"/>
</dbReference>
<dbReference type="Proteomes" id="UP001597018">
    <property type="component" value="Unassembled WGS sequence"/>
</dbReference>
<dbReference type="InterPro" id="IPR050397">
    <property type="entry name" value="Env_Response_Regulators"/>
</dbReference>
<accession>A0ABW3FMF1</accession>
<feature type="domain" description="Cyclic nucleotide-binding" evidence="1">
    <location>
        <begin position="99"/>
        <end position="202"/>
    </location>
</feature>
<organism evidence="2 3">
    <name type="scientific">Saccharopolyspora rosea</name>
    <dbReference type="NCBI Taxonomy" id="524884"/>
    <lineage>
        <taxon>Bacteria</taxon>
        <taxon>Bacillati</taxon>
        <taxon>Actinomycetota</taxon>
        <taxon>Actinomycetes</taxon>
        <taxon>Pseudonocardiales</taxon>
        <taxon>Pseudonocardiaceae</taxon>
        <taxon>Saccharopolyspora</taxon>
    </lineage>
</organism>
<name>A0ABW3FMF1_9PSEU</name>
<keyword evidence="3" id="KW-1185">Reference proteome</keyword>
<reference evidence="3" key="1">
    <citation type="journal article" date="2019" name="Int. J. Syst. Evol. Microbiol.">
        <title>The Global Catalogue of Microorganisms (GCM) 10K type strain sequencing project: providing services to taxonomists for standard genome sequencing and annotation.</title>
        <authorList>
            <consortium name="The Broad Institute Genomics Platform"/>
            <consortium name="The Broad Institute Genome Sequencing Center for Infectious Disease"/>
            <person name="Wu L."/>
            <person name="Ma J."/>
        </authorList>
    </citation>
    <scope>NUCLEOTIDE SEQUENCE [LARGE SCALE GENOMIC DNA]</scope>
    <source>
        <strain evidence="3">CCUG 56401</strain>
    </source>
</reference>
<dbReference type="InterPro" id="IPR000595">
    <property type="entry name" value="cNMP-bd_dom"/>
</dbReference>
<evidence type="ECO:0000313" key="2">
    <source>
        <dbReference type="EMBL" id="MFD0919457.1"/>
    </source>
</evidence>
<dbReference type="InterPro" id="IPR018488">
    <property type="entry name" value="cNMP-bd_CS"/>
</dbReference>
<dbReference type="SUPFAM" id="SSF51206">
    <property type="entry name" value="cAMP-binding domain-like"/>
    <property type="match status" value="1"/>
</dbReference>
<dbReference type="PROSITE" id="PS50042">
    <property type="entry name" value="CNMP_BINDING_3"/>
    <property type="match status" value="1"/>
</dbReference>
<dbReference type="NCBIfam" id="NF041163">
    <property type="entry name" value="encap_f2b"/>
    <property type="match status" value="1"/>
</dbReference>
<dbReference type="InterPro" id="IPR049817">
    <property type="entry name" value="Encap_f2b"/>
</dbReference>
<protein>
    <submittedName>
        <fullName evidence="2">Family 2B encapsulin nanocompartment shell protein</fullName>
    </submittedName>
</protein>
<dbReference type="InterPro" id="IPR045641">
    <property type="entry name" value="SrpI-like"/>
</dbReference>
<dbReference type="PANTHER" id="PTHR24567">
    <property type="entry name" value="CRP FAMILY TRANSCRIPTIONAL REGULATORY PROTEIN"/>
    <property type="match status" value="1"/>
</dbReference>
<evidence type="ECO:0000313" key="3">
    <source>
        <dbReference type="Proteomes" id="UP001597018"/>
    </source>
</evidence>
<dbReference type="Gene3D" id="2.60.120.10">
    <property type="entry name" value="Jelly Rolls"/>
    <property type="match status" value="1"/>
</dbReference>
<dbReference type="PANTHER" id="PTHR24567:SF74">
    <property type="entry name" value="HTH-TYPE TRANSCRIPTIONAL REGULATOR ARCR"/>
    <property type="match status" value="1"/>
</dbReference>
<dbReference type="Pfam" id="PF19307">
    <property type="entry name" value="SrpI-like"/>
    <property type="match status" value="1"/>
</dbReference>